<dbReference type="AlphaFoldDB" id="X6LXL2"/>
<name>X6LXL2_RETFI</name>
<proteinExistence type="predicted"/>
<keyword evidence="2" id="KW-1185">Reference proteome</keyword>
<evidence type="ECO:0000313" key="2">
    <source>
        <dbReference type="Proteomes" id="UP000023152"/>
    </source>
</evidence>
<protein>
    <submittedName>
        <fullName evidence="1">Uncharacterized protein</fullName>
    </submittedName>
</protein>
<comment type="caution">
    <text evidence="1">The sequence shown here is derived from an EMBL/GenBank/DDBJ whole genome shotgun (WGS) entry which is preliminary data.</text>
</comment>
<dbReference type="EMBL" id="ASPP01026900">
    <property type="protein sequence ID" value="ETO06688.1"/>
    <property type="molecule type" value="Genomic_DNA"/>
</dbReference>
<organism evidence="1 2">
    <name type="scientific">Reticulomyxa filosa</name>
    <dbReference type="NCBI Taxonomy" id="46433"/>
    <lineage>
        <taxon>Eukaryota</taxon>
        <taxon>Sar</taxon>
        <taxon>Rhizaria</taxon>
        <taxon>Retaria</taxon>
        <taxon>Foraminifera</taxon>
        <taxon>Monothalamids</taxon>
        <taxon>Reticulomyxidae</taxon>
        <taxon>Reticulomyxa</taxon>
    </lineage>
</organism>
<sequence>MKFYKAFSRKGHLIILNIFCCKNQDFKMSFGSSLFNLLEKEQYTFKKFIDNNINENNFINLRTKNDVVTFLSKYITFLNSTDLIHAAGSNINLAIRTNIKIIDR</sequence>
<accession>X6LXL2</accession>
<reference evidence="1 2" key="1">
    <citation type="journal article" date="2013" name="Curr. Biol.">
        <title>The Genome of the Foraminiferan Reticulomyxa filosa.</title>
        <authorList>
            <person name="Glockner G."/>
            <person name="Hulsmann N."/>
            <person name="Schleicher M."/>
            <person name="Noegel A.A."/>
            <person name="Eichinger L."/>
            <person name="Gallinger C."/>
            <person name="Pawlowski J."/>
            <person name="Sierra R."/>
            <person name="Euteneuer U."/>
            <person name="Pillet L."/>
            <person name="Moustafa A."/>
            <person name="Platzer M."/>
            <person name="Groth M."/>
            <person name="Szafranski K."/>
            <person name="Schliwa M."/>
        </authorList>
    </citation>
    <scope>NUCLEOTIDE SEQUENCE [LARGE SCALE GENOMIC DNA]</scope>
</reference>
<gene>
    <name evidence="1" type="ORF">RFI_30704</name>
</gene>
<evidence type="ECO:0000313" key="1">
    <source>
        <dbReference type="EMBL" id="ETO06688.1"/>
    </source>
</evidence>
<dbReference type="Proteomes" id="UP000023152">
    <property type="component" value="Unassembled WGS sequence"/>
</dbReference>